<accession>A0ABS0GJ44</accession>
<reference evidence="2 3" key="1">
    <citation type="submission" date="2020-11" db="EMBL/GenBank/DDBJ databases">
        <title>Vibrio nitrifigilis sp. nov., a marine nitrogen-fixing bacterium isolated from the lagoon sediment of an islet inside an atoll.</title>
        <authorList>
            <person name="Wang L.-T."/>
            <person name="Shieh W.Y."/>
        </authorList>
    </citation>
    <scope>NUCLEOTIDE SEQUENCE [LARGE SCALE GENOMIC DNA]</scope>
    <source>
        <strain evidence="2 3">NFV-1</strain>
    </source>
</reference>
<feature type="transmembrane region" description="Helical" evidence="1">
    <location>
        <begin position="56"/>
        <end position="79"/>
    </location>
</feature>
<organism evidence="2 3">
    <name type="scientific">Vibrio nitrifigilis</name>
    <dbReference type="NCBI Taxonomy" id="2789781"/>
    <lineage>
        <taxon>Bacteria</taxon>
        <taxon>Pseudomonadati</taxon>
        <taxon>Pseudomonadota</taxon>
        <taxon>Gammaproteobacteria</taxon>
        <taxon>Vibrionales</taxon>
        <taxon>Vibrionaceae</taxon>
        <taxon>Vibrio</taxon>
    </lineage>
</organism>
<gene>
    <name evidence="2" type="ORF">I1A42_18550</name>
</gene>
<keyword evidence="3" id="KW-1185">Reference proteome</keyword>
<evidence type="ECO:0008006" key="4">
    <source>
        <dbReference type="Google" id="ProtNLM"/>
    </source>
</evidence>
<proteinExistence type="predicted"/>
<feature type="transmembrane region" description="Helical" evidence="1">
    <location>
        <begin position="85"/>
        <end position="102"/>
    </location>
</feature>
<keyword evidence="1" id="KW-0812">Transmembrane</keyword>
<dbReference type="Proteomes" id="UP000597206">
    <property type="component" value="Unassembled WGS sequence"/>
</dbReference>
<dbReference type="EMBL" id="JADPMR010000004">
    <property type="protein sequence ID" value="MBF9002476.1"/>
    <property type="molecule type" value="Genomic_DNA"/>
</dbReference>
<name>A0ABS0GJ44_9VIBR</name>
<evidence type="ECO:0000313" key="2">
    <source>
        <dbReference type="EMBL" id="MBF9002476.1"/>
    </source>
</evidence>
<dbReference type="RefSeq" id="WP_196124346.1">
    <property type="nucleotide sequence ID" value="NZ_JADPMR010000004.1"/>
</dbReference>
<evidence type="ECO:0000256" key="1">
    <source>
        <dbReference type="SAM" id="Phobius"/>
    </source>
</evidence>
<evidence type="ECO:0000313" key="3">
    <source>
        <dbReference type="Proteomes" id="UP000597206"/>
    </source>
</evidence>
<protein>
    <recommendedName>
        <fullName evidence="4">Zinc finger/thioredoxin putative domain-containing protein</fullName>
    </recommendedName>
</protein>
<keyword evidence="1" id="KW-0472">Membrane</keyword>
<sequence>MKTKRHIDVICDECYQEFSLTPNDQKNIAEYGHIHCKHCSTVVTFEDTISHKLKSFALLSFYLINTITILTIMLSHLVMENGYPATYALASVGLYIIVMMAMKGNPSKLVSIMKERDTVF</sequence>
<comment type="caution">
    <text evidence="2">The sequence shown here is derived from an EMBL/GenBank/DDBJ whole genome shotgun (WGS) entry which is preliminary data.</text>
</comment>
<keyword evidence="1" id="KW-1133">Transmembrane helix</keyword>